<evidence type="ECO:0008006" key="6">
    <source>
        <dbReference type="Google" id="ProtNLM"/>
    </source>
</evidence>
<feature type="region of interest" description="Disordered" evidence="1">
    <location>
        <begin position="1"/>
        <end position="21"/>
    </location>
</feature>
<dbReference type="SUPFAM" id="SSF81383">
    <property type="entry name" value="F-box domain"/>
    <property type="match status" value="1"/>
</dbReference>
<dbReference type="Pfam" id="PF23635">
    <property type="entry name" value="Beta-prop_AT5G49610-like"/>
    <property type="match status" value="1"/>
</dbReference>
<evidence type="ECO:0000313" key="4">
    <source>
        <dbReference type="EMBL" id="KAK1664588.1"/>
    </source>
</evidence>
<evidence type="ECO:0000313" key="5">
    <source>
        <dbReference type="Proteomes" id="UP001231189"/>
    </source>
</evidence>
<accession>A0AAD8SUA8</accession>
<keyword evidence="5" id="KW-1185">Reference proteome</keyword>
<gene>
    <name evidence="4" type="ORF">QYE76_052747</name>
</gene>
<comment type="caution">
    <text evidence="4">The sequence shown here is derived from an EMBL/GenBank/DDBJ whole genome shotgun (WGS) entry which is preliminary data.</text>
</comment>
<evidence type="ECO:0000256" key="1">
    <source>
        <dbReference type="SAM" id="MobiDB-lite"/>
    </source>
</evidence>
<feature type="domain" description="F-box" evidence="2">
    <location>
        <begin position="25"/>
        <end position="63"/>
    </location>
</feature>
<organism evidence="4 5">
    <name type="scientific">Lolium multiflorum</name>
    <name type="common">Italian ryegrass</name>
    <name type="synonym">Lolium perenne subsp. multiflorum</name>
    <dbReference type="NCBI Taxonomy" id="4521"/>
    <lineage>
        <taxon>Eukaryota</taxon>
        <taxon>Viridiplantae</taxon>
        <taxon>Streptophyta</taxon>
        <taxon>Embryophyta</taxon>
        <taxon>Tracheophyta</taxon>
        <taxon>Spermatophyta</taxon>
        <taxon>Magnoliopsida</taxon>
        <taxon>Liliopsida</taxon>
        <taxon>Poales</taxon>
        <taxon>Poaceae</taxon>
        <taxon>BOP clade</taxon>
        <taxon>Pooideae</taxon>
        <taxon>Poodae</taxon>
        <taxon>Poeae</taxon>
        <taxon>Poeae Chloroplast Group 2 (Poeae type)</taxon>
        <taxon>Loliodinae</taxon>
        <taxon>Loliinae</taxon>
        <taxon>Lolium</taxon>
    </lineage>
</organism>
<sequence length="383" mass="43645">MTGRGRHRHRPPSPSPVPAAPLEDDDLLHEILLRLPPQPPYLMCASLVSKRWRRLATDRKFLRRFRIHHRNPRLLGDFSYEDGQISFRSTMDPPYGIPADRFSPPVGGREWALVDCRHGRVLIINREQHRLIVWDPVTGDHSLVAVPPEFGDMTTGAVLCTSAEQGHVHGACHSTTFKVALVNSYEHDGDAFAFASVYSSETRIWSNMLSTQLPGLNFSFSSTLIGNTFHWLLRMNDNILAFDLDKHTLAVINRPPDFYLPNTSVQIIQAEDGGVGLAVFLWSCFHELCFQIWERKVNCNGVAVWMLRKSVEPHKLLRLGSKIDIGRSRIVHYAEDLHAIFVQVDASVFMVQLKTMQYKELFKGDPVSRYHPFTSFYDEGISE</sequence>
<dbReference type="PANTHER" id="PTHR32133:SF266">
    <property type="entry name" value="F-BOX DOMAIN-CONTAINING PROTEIN"/>
    <property type="match status" value="1"/>
</dbReference>
<dbReference type="EMBL" id="JAUUTY010000003">
    <property type="protein sequence ID" value="KAK1664588.1"/>
    <property type="molecule type" value="Genomic_DNA"/>
</dbReference>
<proteinExistence type="predicted"/>
<dbReference type="InterPro" id="IPR001810">
    <property type="entry name" value="F-box_dom"/>
</dbReference>
<protein>
    <recommendedName>
        <fullName evidence="6">F-box domain-containing protein</fullName>
    </recommendedName>
</protein>
<evidence type="ECO:0000259" key="3">
    <source>
        <dbReference type="Pfam" id="PF23635"/>
    </source>
</evidence>
<name>A0AAD8SUA8_LOLMU</name>
<dbReference type="AlphaFoldDB" id="A0AAD8SUA8"/>
<reference evidence="4" key="1">
    <citation type="submission" date="2023-07" db="EMBL/GenBank/DDBJ databases">
        <title>A chromosome-level genome assembly of Lolium multiflorum.</title>
        <authorList>
            <person name="Chen Y."/>
            <person name="Copetti D."/>
            <person name="Kolliker R."/>
            <person name="Studer B."/>
        </authorList>
    </citation>
    <scope>NUCLEOTIDE SEQUENCE</scope>
    <source>
        <strain evidence="4">02402/16</strain>
        <tissue evidence="4">Leaf</tissue>
    </source>
</reference>
<dbReference type="Pfam" id="PF00646">
    <property type="entry name" value="F-box"/>
    <property type="match status" value="1"/>
</dbReference>
<dbReference type="PANTHER" id="PTHR32133">
    <property type="entry name" value="OS07G0120400 PROTEIN"/>
    <property type="match status" value="1"/>
</dbReference>
<feature type="compositionally biased region" description="Basic residues" evidence="1">
    <location>
        <begin position="1"/>
        <end position="11"/>
    </location>
</feature>
<dbReference type="InterPro" id="IPR056594">
    <property type="entry name" value="AT5G49610-like_b-prop"/>
</dbReference>
<dbReference type="InterPro" id="IPR036047">
    <property type="entry name" value="F-box-like_dom_sf"/>
</dbReference>
<dbReference type="Gene3D" id="1.20.1280.50">
    <property type="match status" value="1"/>
</dbReference>
<feature type="domain" description="F-box protein AT5G49610-like beta-propeller" evidence="3">
    <location>
        <begin position="113"/>
        <end position="374"/>
    </location>
</feature>
<evidence type="ECO:0000259" key="2">
    <source>
        <dbReference type="Pfam" id="PF00646"/>
    </source>
</evidence>
<dbReference type="Proteomes" id="UP001231189">
    <property type="component" value="Unassembled WGS sequence"/>
</dbReference>